<dbReference type="EMBL" id="BMED01000008">
    <property type="protein sequence ID" value="GGD00074.1"/>
    <property type="molecule type" value="Genomic_DNA"/>
</dbReference>
<sequence length="83" mass="9115">MGAMFEIPIATETLTHEEIQEISGSARRSDQIAWLQLNGWTFLKNRAGDPIVGRLYARLKLAGINPSSLGASTSWSLDASKIR</sequence>
<protein>
    <recommendedName>
        <fullName evidence="1">DUF4224 domain-containing protein</fullName>
    </recommendedName>
</protein>
<organism evidence="2 3">
    <name type="scientific">Undibacterium terreum</name>
    <dbReference type="NCBI Taxonomy" id="1224302"/>
    <lineage>
        <taxon>Bacteria</taxon>
        <taxon>Pseudomonadati</taxon>
        <taxon>Pseudomonadota</taxon>
        <taxon>Betaproteobacteria</taxon>
        <taxon>Burkholderiales</taxon>
        <taxon>Oxalobacteraceae</taxon>
        <taxon>Undibacterium</taxon>
    </lineage>
</organism>
<gene>
    <name evidence="2" type="ORF">GCM10011396_54490</name>
</gene>
<evidence type="ECO:0000313" key="2">
    <source>
        <dbReference type="EMBL" id="GGD00074.1"/>
    </source>
</evidence>
<comment type="caution">
    <text evidence="2">The sequence shown here is derived from an EMBL/GenBank/DDBJ whole genome shotgun (WGS) entry which is preliminary data.</text>
</comment>
<name>A0A916V1F9_9BURK</name>
<dbReference type="Pfam" id="PF13986">
    <property type="entry name" value="DUF4224"/>
    <property type="match status" value="1"/>
</dbReference>
<reference evidence="2" key="2">
    <citation type="submission" date="2020-09" db="EMBL/GenBank/DDBJ databases">
        <authorList>
            <person name="Sun Q."/>
            <person name="Zhou Y."/>
        </authorList>
    </citation>
    <scope>NUCLEOTIDE SEQUENCE</scope>
    <source>
        <strain evidence="2">CGMCC 1.10998</strain>
    </source>
</reference>
<proteinExistence type="predicted"/>
<feature type="domain" description="DUF4224" evidence="1">
    <location>
        <begin position="13"/>
        <end position="56"/>
    </location>
</feature>
<dbReference type="Proteomes" id="UP000637423">
    <property type="component" value="Unassembled WGS sequence"/>
</dbReference>
<keyword evidence="3" id="KW-1185">Reference proteome</keyword>
<dbReference type="InterPro" id="IPR025319">
    <property type="entry name" value="DUF4224"/>
</dbReference>
<reference evidence="2" key="1">
    <citation type="journal article" date="2014" name="Int. J. Syst. Evol. Microbiol.">
        <title>Complete genome sequence of Corynebacterium casei LMG S-19264T (=DSM 44701T), isolated from a smear-ripened cheese.</title>
        <authorList>
            <consortium name="US DOE Joint Genome Institute (JGI-PGF)"/>
            <person name="Walter F."/>
            <person name="Albersmeier A."/>
            <person name="Kalinowski J."/>
            <person name="Ruckert C."/>
        </authorList>
    </citation>
    <scope>NUCLEOTIDE SEQUENCE</scope>
    <source>
        <strain evidence="2">CGMCC 1.10998</strain>
    </source>
</reference>
<evidence type="ECO:0000259" key="1">
    <source>
        <dbReference type="Pfam" id="PF13986"/>
    </source>
</evidence>
<evidence type="ECO:0000313" key="3">
    <source>
        <dbReference type="Proteomes" id="UP000637423"/>
    </source>
</evidence>
<dbReference type="AlphaFoldDB" id="A0A916V1F9"/>
<accession>A0A916V1F9</accession>